<proteinExistence type="predicted"/>
<name>A0A932R1E6_9BACT</name>
<dbReference type="AlphaFoldDB" id="A0A932R1E6"/>
<accession>A0A932R1E6</accession>
<gene>
    <name evidence="1" type="ORF">HY221_00885</name>
</gene>
<comment type="caution">
    <text evidence="1">The sequence shown here is derived from an EMBL/GenBank/DDBJ whole genome shotgun (WGS) entry which is preliminary data.</text>
</comment>
<sequence>KDIGFTHTEYQQSFNRNLFFLHYPDGVVKTEFTYFPFTRIEKAMRRGALEIDSLRDIAVNKVFTIAQQTRARDFIDLFFILKKEPWTIPQLRGDARVKFDSHIDFVHFGAQLLKAGEAKDMPRMVIPIKKDDVESFFAQAAASLKNEILQQ</sequence>
<dbReference type="InterPro" id="IPR014942">
    <property type="entry name" value="AbiEii"/>
</dbReference>
<dbReference type="Proteomes" id="UP000753196">
    <property type="component" value="Unassembled WGS sequence"/>
</dbReference>
<protein>
    <recommendedName>
        <fullName evidence="3">Nucleotidyl transferase AbiEii/AbiGii toxin family protein</fullName>
    </recommendedName>
</protein>
<dbReference type="EMBL" id="JACQCR010000020">
    <property type="protein sequence ID" value="MBI3630876.1"/>
    <property type="molecule type" value="Genomic_DNA"/>
</dbReference>
<evidence type="ECO:0000313" key="2">
    <source>
        <dbReference type="Proteomes" id="UP000753196"/>
    </source>
</evidence>
<dbReference type="Pfam" id="PF08843">
    <property type="entry name" value="AbiEii"/>
    <property type="match status" value="1"/>
</dbReference>
<reference evidence="1" key="1">
    <citation type="submission" date="2020-07" db="EMBL/GenBank/DDBJ databases">
        <title>Huge and variable diversity of episymbiotic CPR bacteria and DPANN archaea in groundwater ecosystems.</title>
        <authorList>
            <person name="He C.Y."/>
            <person name="Keren R."/>
            <person name="Whittaker M."/>
            <person name="Farag I.F."/>
            <person name="Doudna J."/>
            <person name="Cate J.H.D."/>
            <person name="Banfield J.F."/>
        </authorList>
    </citation>
    <scope>NUCLEOTIDE SEQUENCE</scope>
    <source>
        <strain evidence="1">NC_groundwater_973_Pr1_S-0.2um_54_13</strain>
    </source>
</reference>
<feature type="non-terminal residue" evidence="1">
    <location>
        <position position="1"/>
    </location>
</feature>
<organism evidence="1 2">
    <name type="scientific">Candidatus Sungiibacteriota bacterium</name>
    <dbReference type="NCBI Taxonomy" id="2750080"/>
    <lineage>
        <taxon>Bacteria</taxon>
        <taxon>Candidatus Sungiibacteriota</taxon>
    </lineage>
</organism>
<evidence type="ECO:0000313" key="1">
    <source>
        <dbReference type="EMBL" id="MBI3630876.1"/>
    </source>
</evidence>
<evidence type="ECO:0008006" key="3">
    <source>
        <dbReference type="Google" id="ProtNLM"/>
    </source>
</evidence>